<evidence type="ECO:0000313" key="5">
    <source>
        <dbReference type="EMBL" id="KUK46174.1"/>
    </source>
</evidence>
<accession>A0A101FXD2</accession>
<dbReference type="InterPro" id="IPR000415">
    <property type="entry name" value="Nitroreductase-like"/>
</dbReference>
<organism evidence="5 6">
    <name type="scientific">Anaerolinea thermophila</name>
    <dbReference type="NCBI Taxonomy" id="167964"/>
    <lineage>
        <taxon>Bacteria</taxon>
        <taxon>Bacillati</taxon>
        <taxon>Chloroflexota</taxon>
        <taxon>Anaerolineae</taxon>
        <taxon>Anaerolineales</taxon>
        <taxon>Anaerolineaceae</taxon>
        <taxon>Anaerolinea</taxon>
    </lineage>
</organism>
<feature type="domain" description="Nitroreductase" evidence="4">
    <location>
        <begin position="8"/>
        <end position="56"/>
    </location>
</feature>
<evidence type="ECO:0000259" key="4">
    <source>
        <dbReference type="Pfam" id="PF00881"/>
    </source>
</evidence>
<reference evidence="5 6" key="1">
    <citation type="journal article" date="2015" name="MBio">
        <title>Genome-Resolved Metagenomic Analysis Reveals Roles for Candidate Phyla and Other Microbial Community Members in Biogeochemical Transformations in Oil Reservoirs.</title>
        <authorList>
            <person name="Hu P."/>
            <person name="Tom L."/>
            <person name="Singh A."/>
            <person name="Thomas B.C."/>
            <person name="Baker B.J."/>
            <person name="Piceno Y.M."/>
            <person name="Andersen G.L."/>
            <person name="Banfield J.F."/>
        </authorList>
    </citation>
    <scope>NUCLEOTIDE SEQUENCE [LARGE SCALE GENOMIC DNA]</scope>
    <source>
        <strain evidence="5">46_16</strain>
    </source>
</reference>
<dbReference type="InterPro" id="IPR029479">
    <property type="entry name" value="Nitroreductase"/>
</dbReference>
<keyword evidence="3" id="KW-0560">Oxidoreductase</keyword>
<comment type="caution">
    <text evidence="5">The sequence shown here is derived from an EMBL/GenBank/DDBJ whole genome shotgun (WGS) entry which is preliminary data.</text>
</comment>
<evidence type="ECO:0000256" key="2">
    <source>
        <dbReference type="ARBA" id="ARBA00022643"/>
    </source>
</evidence>
<dbReference type="Pfam" id="PF00881">
    <property type="entry name" value="Nitroreductase"/>
    <property type="match status" value="2"/>
</dbReference>
<dbReference type="PANTHER" id="PTHR23026">
    <property type="entry name" value="NADPH NITROREDUCTASE"/>
    <property type="match status" value="1"/>
</dbReference>
<evidence type="ECO:0000313" key="6">
    <source>
        <dbReference type="Proteomes" id="UP000064249"/>
    </source>
</evidence>
<feature type="domain" description="Nitroreductase" evidence="4">
    <location>
        <begin position="65"/>
        <end position="148"/>
    </location>
</feature>
<dbReference type="Gene3D" id="3.40.109.10">
    <property type="entry name" value="NADH Oxidase"/>
    <property type="match status" value="1"/>
</dbReference>
<dbReference type="SUPFAM" id="SSF55469">
    <property type="entry name" value="FMN-dependent nitroreductase-like"/>
    <property type="match status" value="1"/>
</dbReference>
<gene>
    <name evidence="5" type="ORF">XD73_0957</name>
</gene>
<keyword evidence="1" id="KW-0285">Flavoprotein</keyword>
<dbReference type="AlphaFoldDB" id="A0A101FXD2"/>
<evidence type="ECO:0000256" key="3">
    <source>
        <dbReference type="ARBA" id="ARBA00023002"/>
    </source>
</evidence>
<dbReference type="CDD" id="cd02150">
    <property type="entry name" value="nitroreductase"/>
    <property type="match status" value="1"/>
</dbReference>
<sequence length="169" mass="19081">MKTLEAIFTRRSVRDFKHQPVSENDLNDLLRAAMQAPSAKNEQPWHFIVIDDPEILHAIPEFHPYSKMLMDAPLAILVCSDRKLETKRASWLQDCSAATQNILLAAHALGLGAVWLGIFPDSDRISGMQELLSIPADVRPVSLVAVGHPASIPEPEDRYKEERVHRNKW</sequence>
<proteinExistence type="predicted"/>
<dbReference type="EMBL" id="LGFU01000060">
    <property type="protein sequence ID" value="KUK46174.1"/>
    <property type="molecule type" value="Genomic_DNA"/>
</dbReference>
<keyword evidence="2" id="KW-0288">FMN</keyword>
<name>A0A101FXD2_9CHLR</name>
<dbReference type="InterPro" id="IPR050627">
    <property type="entry name" value="Nitroreductase/BluB"/>
</dbReference>
<dbReference type="PANTHER" id="PTHR23026:SF90">
    <property type="entry name" value="IODOTYROSINE DEIODINASE 1"/>
    <property type="match status" value="1"/>
</dbReference>
<dbReference type="GO" id="GO:0016491">
    <property type="term" value="F:oxidoreductase activity"/>
    <property type="evidence" value="ECO:0007669"/>
    <property type="project" value="UniProtKB-KW"/>
</dbReference>
<protein>
    <submittedName>
        <fullName evidence="5">Nitroreductase</fullName>
    </submittedName>
</protein>
<evidence type="ECO:0000256" key="1">
    <source>
        <dbReference type="ARBA" id="ARBA00022630"/>
    </source>
</evidence>
<dbReference type="Proteomes" id="UP000064249">
    <property type="component" value="Unassembled WGS sequence"/>
</dbReference>